<sequence length="40" mass="4250">GACANLSPQCVEELQRFQGACLRVLPHLPLPGYAVVSGRV</sequence>
<feature type="non-terminal residue" evidence="1">
    <location>
        <position position="40"/>
    </location>
</feature>
<evidence type="ECO:0000313" key="1">
    <source>
        <dbReference type="EMBL" id="SVD73781.1"/>
    </source>
</evidence>
<dbReference type="AlphaFoldDB" id="A0A382XTH5"/>
<accession>A0A382XTH5</accession>
<protein>
    <submittedName>
        <fullName evidence="1">Uncharacterized protein</fullName>
    </submittedName>
</protein>
<name>A0A382XTH5_9ZZZZ</name>
<feature type="non-terminal residue" evidence="1">
    <location>
        <position position="1"/>
    </location>
</feature>
<proteinExistence type="predicted"/>
<reference evidence="1" key="1">
    <citation type="submission" date="2018-05" db="EMBL/GenBank/DDBJ databases">
        <authorList>
            <person name="Lanie J.A."/>
            <person name="Ng W.-L."/>
            <person name="Kazmierczak K.M."/>
            <person name="Andrzejewski T.M."/>
            <person name="Davidsen T.M."/>
            <person name="Wayne K.J."/>
            <person name="Tettelin H."/>
            <person name="Glass J.I."/>
            <person name="Rusch D."/>
            <person name="Podicherti R."/>
            <person name="Tsui H.-C.T."/>
            <person name="Winkler M.E."/>
        </authorList>
    </citation>
    <scope>NUCLEOTIDE SEQUENCE</scope>
</reference>
<dbReference type="EMBL" id="UINC01169968">
    <property type="protein sequence ID" value="SVD73781.1"/>
    <property type="molecule type" value="Genomic_DNA"/>
</dbReference>
<organism evidence="1">
    <name type="scientific">marine metagenome</name>
    <dbReference type="NCBI Taxonomy" id="408172"/>
    <lineage>
        <taxon>unclassified sequences</taxon>
        <taxon>metagenomes</taxon>
        <taxon>ecological metagenomes</taxon>
    </lineage>
</organism>
<gene>
    <name evidence="1" type="ORF">METZ01_LOCUS426635</name>
</gene>